<dbReference type="PANTHER" id="PTHR21505">
    <property type="entry name" value="MADF DOMAIN-CONTAINING PROTEIN-RELATED"/>
    <property type="match status" value="1"/>
</dbReference>
<evidence type="ECO:0000313" key="3">
    <source>
        <dbReference type="Proteomes" id="UP001231518"/>
    </source>
</evidence>
<dbReference type="AlphaFoldDB" id="A0AAD7YWE2"/>
<protein>
    <recommendedName>
        <fullName evidence="1">MADF domain-containing protein</fullName>
    </recommendedName>
</protein>
<sequence>MALMNMVDILKRYKSNFSIEELKKKINLLRTNFNREHTKYKNSIKSGMGASEVYSPKLFYYNDLMFIADGTEISPTISSEGSQVSSPSYHVTLLCTTQYSSIYFAMELLLLY</sequence>
<reference evidence="2" key="1">
    <citation type="submission" date="2023-03" db="EMBL/GenBank/DDBJ databases">
        <title>Chromosome-level genomes of two armyworms, Mythimna separata and Mythimna loreyi, provide insights into the biosynthesis and reception of sex pheromones.</title>
        <authorList>
            <person name="Zhao H."/>
        </authorList>
    </citation>
    <scope>NUCLEOTIDE SEQUENCE</scope>
    <source>
        <strain evidence="2">BeijingLab</strain>
        <tissue evidence="2">Pupa</tissue>
    </source>
</reference>
<proteinExistence type="predicted"/>
<organism evidence="2 3">
    <name type="scientific">Mythimna separata</name>
    <name type="common">Oriental armyworm</name>
    <name type="synonym">Pseudaletia separata</name>
    <dbReference type="NCBI Taxonomy" id="271217"/>
    <lineage>
        <taxon>Eukaryota</taxon>
        <taxon>Metazoa</taxon>
        <taxon>Ecdysozoa</taxon>
        <taxon>Arthropoda</taxon>
        <taxon>Hexapoda</taxon>
        <taxon>Insecta</taxon>
        <taxon>Pterygota</taxon>
        <taxon>Neoptera</taxon>
        <taxon>Endopterygota</taxon>
        <taxon>Lepidoptera</taxon>
        <taxon>Glossata</taxon>
        <taxon>Ditrysia</taxon>
        <taxon>Noctuoidea</taxon>
        <taxon>Noctuidae</taxon>
        <taxon>Noctuinae</taxon>
        <taxon>Hadenini</taxon>
        <taxon>Mythimna</taxon>
    </lineage>
</organism>
<dbReference type="InterPro" id="IPR006578">
    <property type="entry name" value="MADF-dom"/>
</dbReference>
<comment type="caution">
    <text evidence="2">The sequence shown here is derived from an EMBL/GenBank/DDBJ whole genome shotgun (WGS) entry which is preliminary data.</text>
</comment>
<name>A0AAD7YWE2_MYTSE</name>
<evidence type="ECO:0000313" key="2">
    <source>
        <dbReference type="EMBL" id="KAJ8728797.1"/>
    </source>
</evidence>
<feature type="domain" description="MADF" evidence="1">
    <location>
        <begin position="8"/>
        <end position="67"/>
    </location>
</feature>
<dbReference type="EMBL" id="JARGEI010000007">
    <property type="protein sequence ID" value="KAJ8728797.1"/>
    <property type="molecule type" value="Genomic_DNA"/>
</dbReference>
<dbReference type="Pfam" id="PF10545">
    <property type="entry name" value="MADF_DNA_bdg"/>
    <property type="match status" value="1"/>
</dbReference>
<dbReference type="PANTHER" id="PTHR21505:SF12">
    <property type="entry name" value="MADF DOMAIN-CONTAINING PROTEIN-RELATED"/>
    <property type="match status" value="1"/>
</dbReference>
<keyword evidence="3" id="KW-1185">Reference proteome</keyword>
<gene>
    <name evidence="2" type="ORF">PYW07_006493</name>
</gene>
<evidence type="ECO:0000259" key="1">
    <source>
        <dbReference type="Pfam" id="PF10545"/>
    </source>
</evidence>
<accession>A0AAD7YWE2</accession>
<dbReference type="Proteomes" id="UP001231518">
    <property type="component" value="Chromosome 19"/>
</dbReference>